<dbReference type="EMBL" id="PIOC01000003">
    <property type="protein sequence ID" value="RDW21387.1"/>
    <property type="molecule type" value="Genomic_DNA"/>
</dbReference>
<dbReference type="InterPro" id="IPR055170">
    <property type="entry name" value="GFO_IDH_MocA-like_dom"/>
</dbReference>
<evidence type="ECO:0000259" key="4">
    <source>
        <dbReference type="Pfam" id="PF22725"/>
    </source>
</evidence>
<evidence type="ECO:0000256" key="1">
    <source>
        <dbReference type="ARBA" id="ARBA00010928"/>
    </source>
</evidence>
<evidence type="ECO:0000256" key="2">
    <source>
        <dbReference type="ARBA" id="ARBA00023002"/>
    </source>
</evidence>
<dbReference type="Pfam" id="PF22725">
    <property type="entry name" value="GFO_IDH_MocA_C3"/>
    <property type="match status" value="1"/>
</dbReference>
<feature type="domain" description="Gfo/Idh/MocA-like oxidoreductase N-terminal" evidence="3">
    <location>
        <begin position="14"/>
        <end position="111"/>
    </location>
</feature>
<feature type="domain" description="GFO/IDH/MocA-like oxidoreductase" evidence="4">
    <location>
        <begin position="177"/>
        <end position="299"/>
    </location>
</feature>
<gene>
    <name evidence="5" type="ORF">CWR48_03000</name>
</gene>
<dbReference type="SUPFAM" id="SSF55347">
    <property type="entry name" value="Glyceraldehyde-3-phosphate dehydrogenase-like, C-terminal domain"/>
    <property type="match status" value="1"/>
</dbReference>
<reference evidence="6" key="1">
    <citation type="submission" date="2017-11" db="EMBL/GenBank/DDBJ databases">
        <authorList>
            <person name="Zhu W."/>
        </authorList>
    </citation>
    <scope>NUCLEOTIDE SEQUENCE [LARGE SCALE GENOMIC DNA]</scope>
    <source>
        <strain evidence="6">CAU 1183</strain>
    </source>
</reference>
<comment type="similarity">
    <text evidence="1">Belongs to the Gfo/Idh/MocA family.</text>
</comment>
<dbReference type="AlphaFoldDB" id="A0A3D8Q0P9"/>
<dbReference type="PANTHER" id="PTHR42840">
    <property type="entry name" value="NAD(P)-BINDING ROSSMANN-FOLD SUPERFAMILY PROTEIN-RELATED"/>
    <property type="match status" value="1"/>
</dbReference>
<dbReference type="Proteomes" id="UP000257143">
    <property type="component" value="Unassembled WGS sequence"/>
</dbReference>
<dbReference type="Gene3D" id="3.30.360.10">
    <property type="entry name" value="Dihydrodipicolinate Reductase, domain 2"/>
    <property type="match status" value="1"/>
</dbReference>
<accession>A0A3D8Q0P9</accession>
<dbReference type="InterPro" id="IPR000683">
    <property type="entry name" value="Gfo/Idh/MocA-like_OxRdtase_N"/>
</dbReference>
<evidence type="ECO:0000313" key="5">
    <source>
        <dbReference type="EMBL" id="RDW21387.1"/>
    </source>
</evidence>
<dbReference type="OrthoDB" id="9815825at2"/>
<comment type="caution">
    <text evidence="5">The sequence shown here is derived from an EMBL/GenBank/DDBJ whole genome shotgun (WGS) entry which is preliminary data.</text>
</comment>
<keyword evidence="6" id="KW-1185">Reference proteome</keyword>
<sequence>MVEKEGAKDSMKKVRVGMIGSGFAAAFHMKSYKQVRGIDVQVIAVTSHNQENAVKFAAEHNIPQVYQSVEELLANPDIDVVDLCVPNHQHATLAIAAARSKKHIICEKPLTGFFEKPSQSNVSDEAYAVRALQEVMKSSDDVFRAVGENEVKFMYAENWVYAPVISKAKRLLWESGGTILDIRAEQSHSGSHAKASKRVETSGGGSLLLLGAHPVAAAIHLKHEEGKRKYGVPIHVKSVSTELGFMRNNLDPWLVADWVDVETWASSILTFTDGTKAIVTASFEVLGGVKNVVEIHTSNSVLKCNMNQNDSLMTYAPDENVFGNEFITEKLATKAGWNYASIDDEWEKGYHHEIQDFMECIVEDREPLSGLPLAREVVEVIYSSYLSAASGSRIEVFSKINS</sequence>
<dbReference type="Pfam" id="PF01408">
    <property type="entry name" value="GFO_IDH_MocA"/>
    <property type="match status" value="1"/>
</dbReference>
<dbReference type="GO" id="GO:0016491">
    <property type="term" value="F:oxidoreductase activity"/>
    <property type="evidence" value="ECO:0007669"/>
    <property type="project" value="UniProtKB-KW"/>
</dbReference>
<dbReference type="PANTHER" id="PTHR42840:SF3">
    <property type="entry name" value="BINDING ROSSMANN FOLD OXIDOREDUCTASE, PUTATIVE (AFU_ORTHOLOGUE AFUA_2G10240)-RELATED"/>
    <property type="match status" value="1"/>
</dbReference>
<protein>
    <submittedName>
        <fullName evidence="5">Oxidoreductase</fullName>
    </submittedName>
</protein>
<evidence type="ECO:0000259" key="3">
    <source>
        <dbReference type="Pfam" id="PF01408"/>
    </source>
</evidence>
<dbReference type="Gene3D" id="3.40.50.720">
    <property type="entry name" value="NAD(P)-binding Rossmann-like Domain"/>
    <property type="match status" value="1"/>
</dbReference>
<dbReference type="SUPFAM" id="SSF51735">
    <property type="entry name" value="NAD(P)-binding Rossmann-fold domains"/>
    <property type="match status" value="1"/>
</dbReference>
<name>A0A3D8Q0P9_9BACI</name>
<organism evidence="5 6">
    <name type="scientific">Oceanobacillus arenosus</name>
    <dbReference type="NCBI Taxonomy" id="1229153"/>
    <lineage>
        <taxon>Bacteria</taxon>
        <taxon>Bacillati</taxon>
        <taxon>Bacillota</taxon>
        <taxon>Bacilli</taxon>
        <taxon>Bacillales</taxon>
        <taxon>Bacillaceae</taxon>
        <taxon>Oceanobacillus</taxon>
    </lineage>
</organism>
<dbReference type="GO" id="GO:0000166">
    <property type="term" value="F:nucleotide binding"/>
    <property type="evidence" value="ECO:0007669"/>
    <property type="project" value="InterPro"/>
</dbReference>
<proteinExistence type="inferred from homology"/>
<keyword evidence="2" id="KW-0560">Oxidoreductase</keyword>
<dbReference type="InterPro" id="IPR036291">
    <property type="entry name" value="NAD(P)-bd_dom_sf"/>
</dbReference>
<evidence type="ECO:0000313" key="6">
    <source>
        <dbReference type="Proteomes" id="UP000257143"/>
    </source>
</evidence>